<gene>
    <name evidence="1" type="ORF">HBO33_24300</name>
</gene>
<reference evidence="1 2" key="1">
    <citation type="journal article" date="2020" name="Front. Microbiol.">
        <title>Genetic Organization of the aprX-lipA2 Operon Affects the Proteolytic Potential of Pseudomonas Species in Milk.</title>
        <authorList>
            <person name="Maier C."/>
            <person name="Huptas C."/>
            <person name="von Neubeck M."/>
            <person name="Scherer S."/>
            <person name="Wenning M."/>
            <person name="Lucking G."/>
        </authorList>
    </citation>
    <scope>NUCLEOTIDE SEQUENCE [LARGE SCALE GENOMIC DNA]</scope>
    <source>
        <strain evidence="1 2">G4779</strain>
    </source>
</reference>
<evidence type="ECO:0000313" key="1">
    <source>
        <dbReference type="EMBL" id="NNA98291.1"/>
    </source>
</evidence>
<accession>A0A7Y1MU78</accession>
<dbReference type="EMBL" id="JAAQYP010000053">
    <property type="protein sequence ID" value="NNA98291.1"/>
    <property type="molecule type" value="Genomic_DNA"/>
</dbReference>
<dbReference type="InterPro" id="IPR025048">
    <property type="entry name" value="DUF3987"/>
</dbReference>
<comment type="caution">
    <text evidence="1">The sequence shown here is derived from an EMBL/GenBank/DDBJ whole genome shotgun (WGS) entry which is preliminary data.</text>
</comment>
<evidence type="ECO:0000313" key="2">
    <source>
        <dbReference type="Proteomes" id="UP000542111"/>
    </source>
</evidence>
<proteinExistence type="predicted"/>
<dbReference type="AlphaFoldDB" id="A0A7Y1MU78"/>
<dbReference type="Proteomes" id="UP000542111">
    <property type="component" value="Unassembled WGS sequence"/>
</dbReference>
<organism evidence="1 2">
    <name type="scientific">Pseudomonas gessardii</name>
    <dbReference type="NCBI Taxonomy" id="78544"/>
    <lineage>
        <taxon>Bacteria</taxon>
        <taxon>Pseudomonadati</taxon>
        <taxon>Pseudomonadota</taxon>
        <taxon>Gammaproteobacteria</taxon>
        <taxon>Pseudomonadales</taxon>
        <taxon>Pseudomonadaceae</taxon>
        <taxon>Pseudomonas</taxon>
    </lineage>
</organism>
<dbReference type="Pfam" id="PF13148">
    <property type="entry name" value="DUF3987"/>
    <property type="match status" value="1"/>
</dbReference>
<sequence>MTTHEQIPPFLAEMPEPALASYLSPEIAPKPLPSGLSRVMPWRDELLPSDLREYVRDVAERTQCPPDFIGVALVVAASSVVGRKFTIHPKQHDDWLVVPNQWGVIIGRPSAMKSPALKQALRPLHALESRERKQYGLAEAEHKASSELLEMERNAAKVKAKKLLGSGDKNAALAELNRLSSDMQAPVLRRYIVNDSTVEKLGELLNENPNGLLLVRDELGGWLATIQSEDGSVARAFYLECFDGNGSFTYDRIGRGTIFIESCCLSLIGGIQPSRIASLVRAAISGELDDGLIQRLQLAVYPDDVREWRLVDRWPNKAATERVDWVIEQLDQIPDQPRSALRFSPEAQEIFNAWYTRHMQESRREELHPALQSHFLKMPQTIAGLALLFELIGGGQQVVSAEAATRAIGWSAYLMSHAQRLYGAAINAPLLGARLLLERQQKLPEPFTAREVRQKDWTGLGSQDAVNNALAILVEYDFIVGYEVAGEKGGRPSMRYVWRNT</sequence>
<name>A0A7Y1MU78_9PSED</name>
<dbReference type="RefSeq" id="WP_169898835.1">
    <property type="nucleotide sequence ID" value="NZ_JAAQYP010000053.1"/>
</dbReference>
<protein>
    <submittedName>
        <fullName evidence="1">DUF3987 domain-containing protein</fullName>
    </submittedName>
</protein>